<dbReference type="Proteomes" id="UP000077521">
    <property type="component" value="Unassembled WGS sequence"/>
</dbReference>
<dbReference type="AlphaFoldDB" id="A0A8T8SHP8"/>
<dbReference type="EMBL" id="LWDF02001032">
    <property type="protein sequence ID" value="KAE8240627.1"/>
    <property type="molecule type" value="Genomic_DNA"/>
</dbReference>
<comment type="caution">
    <text evidence="2">The sequence shown here is derived from an EMBL/GenBank/DDBJ whole genome shotgun (WGS) entry which is preliminary data.</text>
</comment>
<name>A0A8T8SHP8_9BASI</name>
<protein>
    <submittedName>
        <fullName evidence="2">Uncharacterized protein</fullName>
    </submittedName>
</protein>
<proteinExistence type="predicted"/>
<gene>
    <name evidence="2" type="ORF">A4X13_0g7686</name>
</gene>
<evidence type="ECO:0000313" key="3">
    <source>
        <dbReference type="Proteomes" id="UP000077521"/>
    </source>
</evidence>
<reference evidence="2" key="2">
    <citation type="journal article" date="2019" name="IMA Fungus">
        <title>Genome sequencing and comparison of five Tilletia species to identify candidate genes for the detection of regulated species infecting wheat.</title>
        <authorList>
            <person name="Nguyen H.D.T."/>
            <person name="Sultana T."/>
            <person name="Kesanakurti P."/>
            <person name="Hambleton S."/>
        </authorList>
    </citation>
    <scope>NUCLEOTIDE SEQUENCE</scope>
    <source>
        <strain evidence="2">DAOMC 236416</strain>
    </source>
</reference>
<keyword evidence="3" id="KW-1185">Reference proteome</keyword>
<reference evidence="2" key="1">
    <citation type="submission" date="2016-04" db="EMBL/GenBank/DDBJ databases">
        <authorList>
            <person name="Nguyen H.D."/>
            <person name="Samba Siva P."/>
            <person name="Cullis J."/>
            <person name="Levesque C.A."/>
            <person name="Hambleton S."/>
        </authorList>
    </citation>
    <scope>NUCLEOTIDE SEQUENCE</scope>
    <source>
        <strain evidence="2">DAOMC 236416</strain>
    </source>
</reference>
<evidence type="ECO:0000256" key="1">
    <source>
        <dbReference type="SAM" id="MobiDB-lite"/>
    </source>
</evidence>
<organism evidence="2 3">
    <name type="scientific">Tilletia indica</name>
    <dbReference type="NCBI Taxonomy" id="43049"/>
    <lineage>
        <taxon>Eukaryota</taxon>
        <taxon>Fungi</taxon>
        <taxon>Dikarya</taxon>
        <taxon>Basidiomycota</taxon>
        <taxon>Ustilaginomycotina</taxon>
        <taxon>Exobasidiomycetes</taxon>
        <taxon>Tilletiales</taxon>
        <taxon>Tilletiaceae</taxon>
        <taxon>Tilletia</taxon>
    </lineage>
</organism>
<sequence length="471" mass="50373">MVMREDLDLNVPKTALSVSASSPPLSTSPHPSSFSFSPPNLPIISPTEIPSPSSLSPYDRSNDFHRSWARQSFELWKLTKYLLNSITYLKQDFSDPLFLVFVQTAEIHQKALLHHHTRRPYDPYTTGSPYDPTELSSFHLLVIAALQPPVFSTEVLTSASQHCSARQAKIEELHMCLLDAEDAVRRLEFRGAARSEVQQARRLIDTRRTALIELLGSTPLFPIVTTLGLPSTSSAHDLIALGSTDTKVDDSWHSAIGDQNKAAHLDDDTPALGGNGLSDQGPVTAGDADGDDALKAASAGKDAQDIPLGIPFIHGRICSLGSMDANYISSTAADTSSIGCQVEGVHASSAIDDDIPSELAVEDRTAAPSQDPSVSALFPIHCNIAASVSGLANSMVDFDSMDCSARTSATSVSTSVLADASTLHRSPCTRLPPEDTPTFRWADDTDTTLHAHALGTNPASAVAEDHPRCSA</sequence>
<evidence type="ECO:0000313" key="2">
    <source>
        <dbReference type="EMBL" id="KAE8240627.1"/>
    </source>
</evidence>
<feature type="region of interest" description="Disordered" evidence="1">
    <location>
        <begin position="266"/>
        <end position="292"/>
    </location>
</feature>
<accession>A0A8T8SHP8</accession>